<accession>A0A394DCI2</accession>
<dbReference type="Gramene" id="OIW20749">
    <property type="protein sequence ID" value="OIW20749"/>
    <property type="gene ID" value="TanjilG_21814"/>
</dbReference>
<evidence type="ECO:0000313" key="1">
    <source>
        <dbReference type="EMBL" id="OIW20749.1"/>
    </source>
</evidence>
<name>A0A394DCI2_LUPAN</name>
<dbReference type="AlphaFoldDB" id="A0A394DCI2"/>
<dbReference type="EMBL" id="MLAU01014492">
    <property type="protein sequence ID" value="OIW20749.1"/>
    <property type="molecule type" value="Genomic_DNA"/>
</dbReference>
<keyword evidence="2" id="KW-1185">Reference proteome</keyword>
<protein>
    <submittedName>
        <fullName evidence="1">Uncharacterized protein</fullName>
    </submittedName>
</protein>
<reference evidence="1 2" key="1">
    <citation type="journal article" date="2017" name="Plant Biotechnol. J.">
        <title>A comprehensive draft genome sequence for lupin (Lupinus angustifolius), an emerging health food: insights into plant-microbe interactions and legume evolution.</title>
        <authorList>
            <person name="Hane J.K."/>
            <person name="Ming Y."/>
            <person name="Kamphuis L.G."/>
            <person name="Nelson M.N."/>
            <person name="Garg G."/>
            <person name="Atkins C.A."/>
            <person name="Bayer P.E."/>
            <person name="Bravo A."/>
            <person name="Bringans S."/>
            <person name="Cannon S."/>
            <person name="Edwards D."/>
            <person name="Foley R."/>
            <person name="Gao L.L."/>
            <person name="Harrison M.J."/>
            <person name="Huang W."/>
            <person name="Hurgobin B."/>
            <person name="Li S."/>
            <person name="Liu C.W."/>
            <person name="McGrath A."/>
            <person name="Morahan G."/>
            <person name="Murray J."/>
            <person name="Weller J."/>
            <person name="Jian J."/>
            <person name="Singh K.B."/>
        </authorList>
    </citation>
    <scope>NUCLEOTIDE SEQUENCE [LARGE SCALE GENOMIC DNA]</scope>
    <source>
        <strain evidence="2">cv. Tanjil</strain>
        <tissue evidence="1">Whole plant</tissue>
    </source>
</reference>
<dbReference type="Proteomes" id="UP000188354">
    <property type="component" value="Unassembled WGS sequence"/>
</dbReference>
<comment type="caution">
    <text evidence="1">The sequence shown here is derived from an EMBL/GenBank/DDBJ whole genome shotgun (WGS) entry which is preliminary data.</text>
</comment>
<proteinExistence type="predicted"/>
<sequence>MAELRSPTRPSQRSHSQTSLWSLSLVGPPLSMHSSSPVPHQLPFLMSSQQLPPLAPPARKRNVSHGLIPSPTAKHGWGSLAPLASGYRTYAAGPSSIGTKPFGFGPNFFARAPPPKVNIRMNEFAKNKHRMEMVYGQKNVFPSPSRGTGVFHPLPSVQLQPNNNNNRGMKHNEVGGSKPINIPNANAGGLVKHEECHELSLADEYGLPKEWTY</sequence>
<gene>
    <name evidence="1" type="ORF">TanjilG_21814</name>
</gene>
<organism evidence="1 2">
    <name type="scientific">Lupinus angustifolius</name>
    <name type="common">Narrow-leaved blue lupine</name>
    <dbReference type="NCBI Taxonomy" id="3871"/>
    <lineage>
        <taxon>Eukaryota</taxon>
        <taxon>Viridiplantae</taxon>
        <taxon>Streptophyta</taxon>
        <taxon>Embryophyta</taxon>
        <taxon>Tracheophyta</taxon>
        <taxon>Spermatophyta</taxon>
        <taxon>Magnoliopsida</taxon>
        <taxon>eudicotyledons</taxon>
        <taxon>Gunneridae</taxon>
        <taxon>Pentapetalae</taxon>
        <taxon>rosids</taxon>
        <taxon>fabids</taxon>
        <taxon>Fabales</taxon>
        <taxon>Fabaceae</taxon>
        <taxon>Papilionoideae</taxon>
        <taxon>50 kb inversion clade</taxon>
        <taxon>genistoids sensu lato</taxon>
        <taxon>core genistoids</taxon>
        <taxon>Genisteae</taxon>
        <taxon>Lupinus</taxon>
    </lineage>
</organism>
<evidence type="ECO:0000313" key="2">
    <source>
        <dbReference type="Proteomes" id="UP000188354"/>
    </source>
</evidence>